<dbReference type="Proteomes" id="UP000535589">
    <property type="component" value="Unassembled WGS sequence"/>
</dbReference>
<protein>
    <submittedName>
        <fullName evidence="3">Sel1 repeat family protein</fullName>
    </submittedName>
</protein>
<evidence type="ECO:0000313" key="3">
    <source>
        <dbReference type="EMBL" id="NLS11982.1"/>
    </source>
</evidence>
<dbReference type="Gene3D" id="1.25.40.10">
    <property type="entry name" value="Tetratricopeptide repeat domain"/>
    <property type="match status" value="2"/>
</dbReference>
<comment type="caution">
    <text evidence="3">The sequence shown here is derived from an EMBL/GenBank/DDBJ whole genome shotgun (WGS) entry which is preliminary data.</text>
</comment>
<dbReference type="SMART" id="SM00671">
    <property type="entry name" value="SEL1"/>
    <property type="match status" value="5"/>
</dbReference>
<name>A0A7X8TNE5_9VIBR</name>
<evidence type="ECO:0000256" key="1">
    <source>
        <dbReference type="SAM" id="MobiDB-lite"/>
    </source>
</evidence>
<dbReference type="InterPro" id="IPR006597">
    <property type="entry name" value="Sel1-like"/>
</dbReference>
<feature type="region of interest" description="Disordered" evidence="1">
    <location>
        <begin position="336"/>
        <end position="369"/>
    </location>
</feature>
<dbReference type="Pfam" id="PF08238">
    <property type="entry name" value="Sel1"/>
    <property type="match status" value="4"/>
</dbReference>
<keyword evidence="4" id="KW-1185">Reference proteome</keyword>
<dbReference type="InterPro" id="IPR011990">
    <property type="entry name" value="TPR-like_helical_dom_sf"/>
</dbReference>
<keyword evidence="2" id="KW-0812">Transmembrane</keyword>
<proteinExistence type="predicted"/>
<dbReference type="PANTHER" id="PTHR11102">
    <property type="entry name" value="SEL-1-LIKE PROTEIN"/>
    <property type="match status" value="1"/>
</dbReference>
<feature type="region of interest" description="Disordered" evidence="1">
    <location>
        <begin position="388"/>
        <end position="411"/>
    </location>
</feature>
<sequence length="411" mass="45765">MTVLAIGATSLALLMVLIWMVSLSLRKQRLENEKKARDAAYRSAVARAREQERQERLLKAESGDIPTLLYLAKEAERSSPREALHWYKQAALLDNVTAMYGILRIMEKMGEDKVLREQANFWRAAIAACNGDNDARFEVGQALIQGRGVERDAEKGTKLVEKTANEGNLEAMHYMGRWSNSHENLNSNNKEAFRWFTRAAKHNSAAAQIELGHCYLNGIGTRSSQLKACYWYERAAEQGHPEGMYYAGEAWRGCGKAGDALAYIWLFMAAHFGFNQARQARDAAASAIGVDVVVGLQAIAKPIQKKLELGSVNRHAIIKALNKLYKRPHYFPNQEENSAAKVAESAAPTLDEQHVESGLVNEPQAPTENVNLNVSNVDDSESVTVEFNQSEPSVNHDSSTNLNLDFSQPMR</sequence>
<reference evidence="3 4" key="1">
    <citation type="submission" date="2020-04" db="EMBL/GenBank/DDBJ databases">
        <title>Vibrio sp. SM6, a novel species isolated from seawater.</title>
        <authorList>
            <person name="Wang X."/>
        </authorList>
    </citation>
    <scope>NUCLEOTIDE SEQUENCE [LARGE SCALE GENOMIC DNA]</scope>
    <source>
        <strain evidence="3 4">SM6</strain>
    </source>
</reference>
<gene>
    <name evidence="3" type="ORF">HGP28_03635</name>
</gene>
<organism evidence="3 4">
    <name type="scientific">Vibrio agarilyticus</name>
    <dbReference type="NCBI Taxonomy" id="2726741"/>
    <lineage>
        <taxon>Bacteria</taxon>
        <taxon>Pseudomonadati</taxon>
        <taxon>Pseudomonadota</taxon>
        <taxon>Gammaproteobacteria</taxon>
        <taxon>Vibrionales</taxon>
        <taxon>Vibrionaceae</taxon>
        <taxon>Vibrio</taxon>
    </lineage>
</organism>
<accession>A0A7X8TNE5</accession>
<evidence type="ECO:0000313" key="4">
    <source>
        <dbReference type="Proteomes" id="UP000535589"/>
    </source>
</evidence>
<evidence type="ECO:0000256" key="2">
    <source>
        <dbReference type="SAM" id="Phobius"/>
    </source>
</evidence>
<dbReference type="EMBL" id="JABAIK010000002">
    <property type="protein sequence ID" value="NLS11982.1"/>
    <property type="molecule type" value="Genomic_DNA"/>
</dbReference>
<feature type="transmembrane region" description="Helical" evidence="2">
    <location>
        <begin position="6"/>
        <end position="25"/>
    </location>
</feature>
<dbReference type="PANTHER" id="PTHR11102:SF160">
    <property type="entry name" value="ERAD-ASSOCIATED E3 UBIQUITIN-PROTEIN LIGASE COMPONENT HRD3"/>
    <property type="match status" value="1"/>
</dbReference>
<keyword evidence="2" id="KW-0472">Membrane</keyword>
<dbReference type="InterPro" id="IPR050767">
    <property type="entry name" value="Sel1_AlgK"/>
</dbReference>
<dbReference type="AlphaFoldDB" id="A0A7X8TNE5"/>
<dbReference type="SUPFAM" id="SSF81901">
    <property type="entry name" value="HCP-like"/>
    <property type="match status" value="1"/>
</dbReference>
<keyword evidence="2" id="KW-1133">Transmembrane helix</keyword>